<evidence type="ECO:0000313" key="2">
    <source>
        <dbReference type="Proteomes" id="UP001215280"/>
    </source>
</evidence>
<protein>
    <submittedName>
        <fullName evidence="1">Uncharacterized protein</fullName>
    </submittedName>
</protein>
<proteinExistence type="predicted"/>
<dbReference type="Proteomes" id="UP001215280">
    <property type="component" value="Unassembled WGS sequence"/>
</dbReference>
<gene>
    <name evidence="1" type="ORF">DFH07DRAFT_746219</name>
</gene>
<reference evidence="1" key="1">
    <citation type="submission" date="2023-03" db="EMBL/GenBank/DDBJ databases">
        <title>Massive genome expansion in bonnet fungi (Mycena s.s.) driven by repeated elements and novel gene families across ecological guilds.</title>
        <authorList>
            <consortium name="Lawrence Berkeley National Laboratory"/>
            <person name="Harder C.B."/>
            <person name="Miyauchi S."/>
            <person name="Viragh M."/>
            <person name="Kuo A."/>
            <person name="Thoen E."/>
            <person name="Andreopoulos B."/>
            <person name="Lu D."/>
            <person name="Skrede I."/>
            <person name="Drula E."/>
            <person name="Henrissat B."/>
            <person name="Morin E."/>
            <person name="Kohler A."/>
            <person name="Barry K."/>
            <person name="LaButti K."/>
            <person name="Morin E."/>
            <person name="Salamov A."/>
            <person name="Lipzen A."/>
            <person name="Mereny Z."/>
            <person name="Hegedus B."/>
            <person name="Baldrian P."/>
            <person name="Stursova M."/>
            <person name="Weitz H."/>
            <person name="Taylor A."/>
            <person name="Grigoriev I.V."/>
            <person name="Nagy L.G."/>
            <person name="Martin F."/>
            <person name="Kauserud H."/>
        </authorList>
    </citation>
    <scope>NUCLEOTIDE SEQUENCE</scope>
    <source>
        <strain evidence="1">CBHHK188m</strain>
    </source>
</reference>
<comment type="caution">
    <text evidence="1">The sequence shown here is derived from an EMBL/GenBank/DDBJ whole genome shotgun (WGS) entry which is preliminary data.</text>
</comment>
<organism evidence="1 2">
    <name type="scientific">Mycena maculata</name>
    <dbReference type="NCBI Taxonomy" id="230809"/>
    <lineage>
        <taxon>Eukaryota</taxon>
        <taxon>Fungi</taxon>
        <taxon>Dikarya</taxon>
        <taxon>Basidiomycota</taxon>
        <taxon>Agaricomycotina</taxon>
        <taxon>Agaricomycetes</taxon>
        <taxon>Agaricomycetidae</taxon>
        <taxon>Agaricales</taxon>
        <taxon>Marasmiineae</taxon>
        <taxon>Mycenaceae</taxon>
        <taxon>Mycena</taxon>
    </lineage>
</organism>
<dbReference type="AlphaFoldDB" id="A0AAD7N916"/>
<dbReference type="EMBL" id="JARJLG010000082">
    <property type="protein sequence ID" value="KAJ7750435.1"/>
    <property type="molecule type" value="Genomic_DNA"/>
</dbReference>
<evidence type="ECO:0000313" key="1">
    <source>
        <dbReference type="EMBL" id="KAJ7750435.1"/>
    </source>
</evidence>
<name>A0AAD7N916_9AGAR</name>
<keyword evidence="2" id="KW-1185">Reference proteome</keyword>
<sequence>MALLSLTRSVRISFFFFFFFSKDLKQIMRQVLGGMLWTKQFYKFIQKEWANGDPSQPRGFRTVSCIETLRILQHSVNVV</sequence>
<accession>A0AAD7N916</accession>